<dbReference type="EMBL" id="JBHTIS010004385">
    <property type="protein sequence ID" value="MFD1052397.1"/>
    <property type="molecule type" value="Genomic_DNA"/>
</dbReference>
<evidence type="ECO:0000313" key="6">
    <source>
        <dbReference type="Proteomes" id="UP001597045"/>
    </source>
</evidence>
<organism evidence="5 6">
    <name type="scientific">Kibdelosporangium lantanae</name>
    <dbReference type="NCBI Taxonomy" id="1497396"/>
    <lineage>
        <taxon>Bacteria</taxon>
        <taxon>Bacillati</taxon>
        <taxon>Actinomycetota</taxon>
        <taxon>Actinomycetes</taxon>
        <taxon>Pseudonocardiales</taxon>
        <taxon>Pseudonocardiaceae</taxon>
        <taxon>Kibdelosporangium</taxon>
    </lineage>
</organism>
<dbReference type="Pfam" id="PF00005">
    <property type="entry name" value="ABC_tran"/>
    <property type="match status" value="1"/>
</dbReference>
<evidence type="ECO:0000256" key="1">
    <source>
        <dbReference type="ARBA" id="ARBA00022448"/>
    </source>
</evidence>
<comment type="caution">
    <text evidence="5">The sequence shown here is derived from an EMBL/GenBank/DDBJ whole genome shotgun (WGS) entry which is preliminary data.</text>
</comment>
<keyword evidence="1" id="KW-0813">Transport</keyword>
<evidence type="ECO:0000313" key="5">
    <source>
        <dbReference type="EMBL" id="MFD1052397.1"/>
    </source>
</evidence>
<evidence type="ECO:0000259" key="4">
    <source>
        <dbReference type="Pfam" id="PF00005"/>
    </source>
</evidence>
<protein>
    <submittedName>
        <fullName evidence="5">ATP-binding cassette domain-containing protein</fullName>
    </submittedName>
</protein>
<evidence type="ECO:0000256" key="2">
    <source>
        <dbReference type="ARBA" id="ARBA00022741"/>
    </source>
</evidence>
<dbReference type="Gene3D" id="3.40.50.300">
    <property type="entry name" value="P-loop containing nucleotide triphosphate hydrolases"/>
    <property type="match status" value="1"/>
</dbReference>
<dbReference type="InterPro" id="IPR027417">
    <property type="entry name" value="P-loop_NTPase"/>
</dbReference>
<gene>
    <name evidence="5" type="ORF">ACFQ1S_45850</name>
</gene>
<dbReference type="Proteomes" id="UP001597045">
    <property type="component" value="Unassembled WGS sequence"/>
</dbReference>
<dbReference type="InterPro" id="IPR050319">
    <property type="entry name" value="ABC_transp_ATP-bind"/>
</dbReference>
<evidence type="ECO:0000256" key="3">
    <source>
        <dbReference type="ARBA" id="ARBA00022840"/>
    </source>
</evidence>
<dbReference type="SUPFAM" id="SSF52540">
    <property type="entry name" value="P-loop containing nucleoside triphosphate hydrolases"/>
    <property type="match status" value="1"/>
</dbReference>
<feature type="domain" description="ABC transporter" evidence="4">
    <location>
        <begin position="24"/>
        <end position="71"/>
    </location>
</feature>
<reference evidence="6" key="1">
    <citation type="journal article" date="2019" name="Int. J. Syst. Evol. Microbiol.">
        <title>The Global Catalogue of Microorganisms (GCM) 10K type strain sequencing project: providing services to taxonomists for standard genome sequencing and annotation.</title>
        <authorList>
            <consortium name="The Broad Institute Genomics Platform"/>
            <consortium name="The Broad Institute Genome Sequencing Center for Infectious Disease"/>
            <person name="Wu L."/>
            <person name="Ma J."/>
        </authorList>
    </citation>
    <scope>NUCLEOTIDE SEQUENCE [LARGE SCALE GENOMIC DNA]</scope>
    <source>
        <strain evidence="6">JCM 31486</strain>
    </source>
</reference>
<dbReference type="GO" id="GO:0005524">
    <property type="term" value="F:ATP binding"/>
    <property type="evidence" value="ECO:0007669"/>
    <property type="project" value="UniProtKB-KW"/>
</dbReference>
<dbReference type="PANTHER" id="PTHR43776">
    <property type="entry name" value="TRANSPORT ATP-BINDING PROTEIN"/>
    <property type="match status" value="1"/>
</dbReference>
<keyword evidence="3 5" id="KW-0067">ATP-binding</keyword>
<sequence>MTALLTIEDVIVDYRLRRTDFRALKGVSLTIEPGECVGLVGESGSGKSTLGKAVLGLAAVTSGRITFDGSKSLAQV</sequence>
<feature type="non-terminal residue" evidence="5">
    <location>
        <position position="76"/>
    </location>
</feature>
<name>A0ABW3MNZ9_9PSEU</name>
<dbReference type="InterPro" id="IPR003439">
    <property type="entry name" value="ABC_transporter-like_ATP-bd"/>
</dbReference>
<keyword evidence="6" id="KW-1185">Reference proteome</keyword>
<accession>A0ABW3MNZ9</accession>
<keyword evidence="2" id="KW-0547">Nucleotide-binding</keyword>
<proteinExistence type="predicted"/>